<dbReference type="Pfam" id="PF02687">
    <property type="entry name" value="FtsX"/>
    <property type="match status" value="2"/>
</dbReference>
<feature type="domain" description="ABC3 transporter permease C-terminal" evidence="8">
    <location>
        <begin position="1"/>
        <end position="87"/>
    </location>
</feature>
<protein>
    <submittedName>
        <fullName evidence="10">FtsX-like permease family protein</fullName>
    </submittedName>
</protein>
<feature type="transmembrane region" description="Helical" evidence="7">
    <location>
        <begin position="23"/>
        <end position="44"/>
    </location>
</feature>
<feature type="non-terminal residue" evidence="10">
    <location>
        <position position="462"/>
    </location>
</feature>
<dbReference type="InterPro" id="IPR050250">
    <property type="entry name" value="Macrolide_Exporter_MacB"/>
</dbReference>
<dbReference type="PANTHER" id="PTHR30572:SF4">
    <property type="entry name" value="ABC TRANSPORTER PERMEASE YTRF"/>
    <property type="match status" value="1"/>
</dbReference>
<organism evidence="10 11">
    <name type="scientific">Candidatus Acidiferrum panamense</name>
    <dbReference type="NCBI Taxonomy" id="2741543"/>
    <lineage>
        <taxon>Bacteria</taxon>
        <taxon>Pseudomonadati</taxon>
        <taxon>Acidobacteriota</taxon>
        <taxon>Terriglobia</taxon>
        <taxon>Candidatus Acidiferrales</taxon>
        <taxon>Candidatus Acidiferrum</taxon>
    </lineage>
</organism>
<keyword evidence="2" id="KW-1003">Cell membrane</keyword>
<comment type="similarity">
    <text evidence="6">Belongs to the ABC-4 integral membrane protein family.</text>
</comment>
<evidence type="ECO:0000259" key="8">
    <source>
        <dbReference type="Pfam" id="PF02687"/>
    </source>
</evidence>
<feature type="domain" description="MacB-like periplasmic core" evidence="9">
    <location>
        <begin position="167"/>
        <end position="344"/>
    </location>
</feature>
<evidence type="ECO:0000313" key="10">
    <source>
        <dbReference type="EMBL" id="MBA0084577.1"/>
    </source>
</evidence>
<keyword evidence="3 7" id="KW-0812">Transmembrane</keyword>
<keyword evidence="5 7" id="KW-0472">Membrane</keyword>
<evidence type="ECO:0000256" key="7">
    <source>
        <dbReference type="SAM" id="Phobius"/>
    </source>
</evidence>
<sequence>MAVRIALGATRGQIAVQMLSESLLLSVAGGALGLAVGQACWSAFGALVPPQIGQAGFQIDGRVLLFTMAISIAAGVLFSIAPAFRASDVSLQEALKDGGRSGESRNGIKLRDGLVVTQFGLAFTLLVCAGLMIQTIWNLRKQDLGFRADHLLTMAVPLPDPKYDTKDKRRSFYNNVAAGVRALPGVKGADFISDAPFTANGDTYGYVVEGEPPLQPGEVNDALYREVTPHYFETIGAKLLDGRFLQDSDREGGQLVIVVNEFFANRHWRGQNAVGKRIRLNDKDDPWRTVAGVVQDMRDRGLLLGMKPAIYIPVDQVKPDTYSNLVVRTAMEPTSAVKAVESAVWAVDSQQPVTLVRTMDELIEADVADRTRPMILLGVFAGLALLLACIGVYGVLAYAMAQRTREIGVRMALGAKPLDITRMVLGRGMALSAIGLLAGAALAAALGGLLRSLLFGVTLMAP</sequence>
<feature type="transmembrane region" description="Helical" evidence="7">
    <location>
        <begin position="374"/>
        <end position="401"/>
    </location>
</feature>
<dbReference type="InterPro" id="IPR025857">
    <property type="entry name" value="MacB_PCD"/>
</dbReference>
<dbReference type="Proteomes" id="UP000567293">
    <property type="component" value="Unassembled WGS sequence"/>
</dbReference>
<comment type="subcellular location">
    <subcellularLocation>
        <location evidence="1">Cell membrane</location>
        <topology evidence="1">Multi-pass membrane protein</topology>
    </subcellularLocation>
</comment>
<dbReference type="AlphaFoldDB" id="A0A7V8NNH3"/>
<keyword evidence="11" id="KW-1185">Reference proteome</keyword>
<evidence type="ECO:0000256" key="3">
    <source>
        <dbReference type="ARBA" id="ARBA00022692"/>
    </source>
</evidence>
<evidence type="ECO:0000256" key="5">
    <source>
        <dbReference type="ARBA" id="ARBA00023136"/>
    </source>
</evidence>
<dbReference type="InterPro" id="IPR003838">
    <property type="entry name" value="ABC3_permease_C"/>
</dbReference>
<dbReference type="GO" id="GO:0022857">
    <property type="term" value="F:transmembrane transporter activity"/>
    <property type="evidence" value="ECO:0007669"/>
    <property type="project" value="TreeGrafter"/>
</dbReference>
<evidence type="ECO:0000313" key="11">
    <source>
        <dbReference type="Proteomes" id="UP000567293"/>
    </source>
</evidence>
<evidence type="ECO:0000256" key="4">
    <source>
        <dbReference type="ARBA" id="ARBA00022989"/>
    </source>
</evidence>
<feature type="transmembrane region" description="Helical" evidence="7">
    <location>
        <begin position="114"/>
        <end position="137"/>
    </location>
</feature>
<gene>
    <name evidence="10" type="ORF">HRJ53_06255</name>
</gene>
<keyword evidence="4 7" id="KW-1133">Transmembrane helix</keyword>
<proteinExistence type="inferred from homology"/>
<feature type="domain" description="ABC3 transporter permease C-terminal" evidence="8">
    <location>
        <begin position="379"/>
        <end position="451"/>
    </location>
</feature>
<dbReference type="GO" id="GO:0005886">
    <property type="term" value="C:plasma membrane"/>
    <property type="evidence" value="ECO:0007669"/>
    <property type="project" value="UniProtKB-SubCell"/>
</dbReference>
<dbReference type="Pfam" id="PF12704">
    <property type="entry name" value="MacB_PCD"/>
    <property type="match status" value="1"/>
</dbReference>
<comment type="caution">
    <text evidence="10">The sequence shown here is derived from an EMBL/GenBank/DDBJ whole genome shotgun (WGS) entry which is preliminary data.</text>
</comment>
<evidence type="ECO:0000259" key="9">
    <source>
        <dbReference type="Pfam" id="PF12704"/>
    </source>
</evidence>
<dbReference type="EMBL" id="JACDQQ010000621">
    <property type="protein sequence ID" value="MBA0084577.1"/>
    <property type="molecule type" value="Genomic_DNA"/>
</dbReference>
<name>A0A7V8NNH3_9BACT</name>
<dbReference type="PANTHER" id="PTHR30572">
    <property type="entry name" value="MEMBRANE COMPONENT OF TRANSPORTER-RELATED"/>
    <property type="match status" value="1"/>
</dbReference>
<feature type="transmembrane region" description="Helical" evidence="7">
    <location>
        <begin position="430"/>
        <end position="450"/>
    </location>
</feature>
<reference evidence="10" key="1">
    <citation type="submission" date="2020-06" db="EMBL/GenBank/DDBJ databases">
        <title>Legume-microbial interactions unlock mineral nutrients during tropical forest succession.</title>
        <authorList>
            <person name="Epihov D.Z."/>
        </authorList>
    </citation>
    <scope>NUCLEOTIDE SEQUENCE [LARGE SCALE GENOMIC DNA]</scope>
    <source>
        <strain evidence="10">Pan2503</strain>
    </source>
</reference>
<accession>A0A7V8NNH3</accession>
<evidence type="ECO:0000256" key="2">
    <source>
        <dbReference type="ARBA" id="ARBA00022475"/>
    </source>
</evidence>
<feature type="transmembrane region" description="Helical" evidence="7">
    <location>
        <begin position="64"/>
        <end position="84"/>
    </location>
</feature>
<evidence type="ECO:0000256" key="1">
    <source>
        <dbReference type="ARBA" id="ARBA00004651"/>
    </source>
</evidence>
<evidence type="ECO:0000256" key="6">
    <source>
        <dbReference type="ARBA" id="ARBA00038076"/>
    </source>
</evidence>